<dbReference type="GO" id="GO:0005634">
    <property type="term" value="C:nucleus"/>
    <property type="evidence" value="ECO:0007669"/>
    <property type="project" value="UniProtKB-SubCell"/>
</dbReference>
<evidence type="ECO:0000256" key="3">
    <source>
        <dbReference type="ARBA" id="ARBA00022723"/>
    </source>
</evidence>
<dbReference type="STRING" id="796925.A0A137P7E4"/>
<dbReference type="OMA" id="ICEVCKY"/>
<dbReference type="InterPro" id="IPR036236">
    <property type="entry name" value="Znf_C2H2_sf"/>
</dbReference>
<evidence type="ECO:0000313" key="13">
    <source>
        <dbReference type="EMBL" id="KXN70933.1"/>
    </source>
</evidence>
<evidence type="ECO:0000256" key="6">
    <source>
        <dbReference type="ARBA" id="ARBA00022833"/>
    </source>
</evidence>
<dbReference type="PROSITE" id="PS00028">
    <property type="entry name" value="ZINC_FINGER_C2H2_1"/>
    <property type="match status" value="2"/>
</dbReference>
<evidence type="ECO:0000256" key="10">
    <source>
        <dbReference type="ARBA" id="ARBA00023242"/>
    </source>
</evidence>
<keyword evidence="3" id="KW-0479">Metal-binding</keyword>
<keyword evidence="10" id="KW-0539">Nucleus</keyword>
<reference evidence="13 14" key="1">
    <citation type="journal article" date="2015" name="Genome Biol. Evol.">
        <title>Phylogenomic analyses indicate that early fungi evolved digesting cell walls of algal ancestors of land plants.</title>
        <authorList>
            <person name="Chang Y."/>
            <person name="Wang S."/>
            <person name="Sekimoto S."/>
            <person name="Aerts A.L."/>
            <person name="Choi C."/>
            <person name="Clum A."/>
            <person name="LaButti K.M."/>
            <person name="Lindquist E.A."/>
            <person name="Yee Ngan C."/>
            <person name="Ohm R.A."/>
            <person name="Salamov A.A."/>
            <person name="Grigoriev I.V."/>
            <person name="Spatafora J.W."/>
            <person name="Berbee M.L."/>
        </authorList>
    </citation>
    <scope>NUCLEOTIDE SEQUENCE [LARGE SCALE GENOMIC DNA]</scope>
    <source>
        <strain evidence="13 14">NRRL 28638</strain>
    </source>
</reference>
<dbReference type="Pfam" id="PF13912">
    <property type="entry name" value="zf-C2H2_6"/>
    <property type="match status" value="1"/>
</dbReference>
<evidence type="ECO:0000256" key="1">
    <source>
        <dbReference type="ARBA" id="ARBA00004123"/>
    </source>
</evidence>
<dbReference type="PANTHER" id="PTHR23235">
    <property type="entry name" value="KRUEPPEL-LIKE TRANSCRIPTION FACTOR"/>
    <property type="match status" value="1"/>
</dbReference>
<evidence type="ECO:0000313" key="14">
    <source>
        <dbReference type="Proteomes" id="UP000070444"/>
    </source>
</evidence>
<feature type="non-terminal residue" evidence="13">
    <location>
        <position position="76"/>
    </location>
</feature>
<dbReference type="Gene3D" id="3.30.160.60">
    <property type="entry name" value="Classic Zinc Finger"/>
    <property type="match status" value="3"/>
</dbReference>
<evidence type="ECO:0000256" key="8">
    <source>
        <dbReference type="ARBA" id="ARBA00023125"/>
    </source>
</evidence>
<dbReference type="Pfam" id="PF00096">
    <property type="entry name" value="zf-C2H2"/>
    <property type="match status" value="2"/>
</dbReference>
<name>A0A137P7E4_CONC2</name>
<dbReference type="FunFam" id="3.30.160.60:FF:000125">
    <property type="entry name" value="Putative zinc finger protein 143"/>
    <property type="match status" value="1"/>
</dbReference>
<evidence type="ECO:0000256" key="9">
    <source>
        <dbReference type="ARBA" id="ARBA00023163"/>
    </source>
</evidence>
<dbReference type="EMBL" id="KQ964489">
    <property type="protein sequence ID" value="KXN70933.1"/>
    <property type="molecule type" value="Genomic_DNA"/>
</dbReference>
<dbReference type="AlphaFoldDB" id="A0A137P7E4"/>
<feature type="domain" description="C2H2-type" evidence="12">
    <location>
        <begin position="6"/>
        <end position="35"/>
    </location>
</feature>
<keyword evidence="6" id="KW-0862">Zinc</keyword>
<feature type="domain" description="C2H2-type" evidence="12">
    <location>
        <begin position="36"/>
        <end position="63"/>
    </location>
</feature>
<evidence type="ECO:0000256" key="5">
    <source>
        <dbReference type="ARBA" id="ARBA00022771"/>
    </source>
</evidence>
<keyword evidence="9" id="KW-0804">Transcription</keyword>
<dbReference type="SUPFAM" id="SSF57667">
    <property type="entry name" value="beta-beta-alpha zinc fingers"/>
    <property type="match status" value="1"/>
</dbReference>
<dbReference type="InterPro" id="IPR013087">
    <property type="entry name" value="Znf_C2H2_type"/>
</dbReference>
<dbReference type="GO" id="GO:0000978">
    <property type="term" value="F:RNA polymerase II cis-regulatory region sequence-specific DNA binding"/>
    <property type="evidence" value="ECO:0007669"/>
    <property type="project" value="TreeGrafter"/>
</dbReference>
<keyword evidence="8" id="KW-0238">DNA-binding</keyword>
<feature type="non-terminal residue" evidence="13">
    <location>
        <position position="1"/>
    </location>
</feature>
<sequence length="76" mass="8998">KKIGDYKCEYPGCGKLFTRPYNLKAHARIHTLERPFICEVCKYSFSRLHDMRRHMKLHSGVKPFTCPYCSKSFARL</sequence>
<keyword evidence="7" id="KW-0805">Transcription regulation</keyword>
<organism evidence="13 14">
    <name type="scientific">Conidiobolus coronatus (strain ATCC 28846 / CBS 209.66 / NRRL 28638)</name>
    <name type="common">Delacroixia coronata</name>
    <dbReference type="NCBI Taxonomy" id="796925"/>
    <lineage>
        <taxon>Eukaryota</taxon>
        <taxon>Fungi</taxon>
        <taxon>Fungi incertae sedis</taxon>
        <taxon>Zoopagomycota</taxon>
        <taxon>Entomophthoromycotina</taxon>
        <taxon>Entomophthoromycetes</taxon>
        <taxon>Entomophthorales</taxon>
        <taxon>Ancylistaceae</taxon>
        <taxon>Conidiobolus</taxon>
    </lineage>
</organism>
<comment type="similarity">
    <text evidence="2">Belongs to the krueppel C2H2-type zinc-finger protein family.</text>
</comment>
<evidence type="ECO:0000259" key="12">
    <source>
        <dbReference type="PROSITE" id="PS50157"/>
    </source>
</evidence>
<evidence type="ECO:0000256" key="4">
    <source>
        <dbReference type="ARBA" id="ARBA00022737"/>
    </source>
</evidence>
<evidence type="ECO:0000256" key="7">
    <source>
        <dbReference type="ARBA" id="ARBA00023015"/>
    </source>
</evidence>
<proteinExistence type="inferred from homology"/>
<dbReference type="FunFam" id="3.30.160.60:FF:001156">
    <property type="entry name" value="Zinc finger protein 407"/>
    <property type="match status" value="1"/>
</dbReference>
<comment type="subcellular location">
    <subcellularLocation>
        <location evidence="1">Nucleus</location>
    </subcellularLocation>
</comment>
<dbReference type="GO" id="GO:0008270">
    <property type="term" value="F:zinc ion binding"/>
    <property type="evidence" value="ECO:0007669"/>
    <property type="project" value="UniProtKB-KW"/>
</dbReference>
<gene>
    <name evidence="13" type="ORF">CONCODRAFT_28310</name>
</gene>
<evidence type="ECO:0000256" key="11">
    <source>
        <dbReference type="PROSITE-ProRule" id="PRU00042"/>
    </source>
</evidence>
<keyword evidence="14" id="KW-1185">Reference proteome</keyword>
<dbReference type="Proteomes" id="UP000070444">
    <property type="component" value="Unassembled WGS sequence"/>
</dbReference>
<dbReference type="PROSITE" id="PS50157">
    <property type="entry name" value="ZINC_FINGER_C2H2_2"/>
    <property type="match status" value="2"/>
</dbReference>
<dbReference type="PANTHER" id="PTHR23235:SF120">
    <property type="entry name" value="KRUPPEL-LIKE FACTOR 15"/>
    <property type="match status" value="1"/>
</dbReference>
<protein>
    <recommendedName>
        <fullName evidence="12">C2H2-type domain-containing protein</fullName>
    </recommendedName>
</protein>
<dbReference type="OrthoDB" id="8922241at2759"/>
<dbReference type="SMART" id="SM00355">
    <property type="entry name" value="ZnF_C2H2"/>
    <property type="match status" value="2"/>
</dbReference>
<dbReference type="GO" id="GO:0000981">
    <property type="term" value="F:DNA-binding transcription factor activity, RNA polymerase II-specific"/>
    <property type="evidence" value="ECO:0007669"/>
    <property type="project" value="TreeGrafter"/>
</dbReference>
<keyword evidence="4" id="KW-0677">Repeat</keyword>
<keyword evidence="5 11" id="KW-0863">Zinc-finger</keyword>
<accession>A0A137P7E4</accession>
<evidence type="ECO:0000256" key="2">
    <source>
        <dbReference type="ARBA" id="ARBA00006991"/>
    </source>
</evidence>